<dbReference type="InterPro" id="IPR001650">
    <property type="entry name" value="Helicase_C-like"/>
</dbReference>
<dbReference type="CDD" id="cd18032">
    <property type="entry name" value="DEXHc_RE_I_III_res"/>
    <property type="match status" value="1"/>
</dbReference>
<dbReference type="GO" id="GO:0004519">
    <property type="term" value="F:endonuclease activity"/>
    <property type="evidence" value="ECO:0007669"/>
    <property type="project" value="UniProtKB-KW"/>
</dbReference>
<dbReference type="SMART" id="SM00487">
    <property type="entry name" value="DEXDc"/>
    <property type="match status" value="1"/>
</dbReference>
<dbReference type="GO" id="GO:0005829">
    <property type="term" value="C:cytosol"/>
    <property type="evidence" value="ECO:0007669"/>
    <property type="project" value="TreeGrafter"/>
</dbReference>
<dbReference type="Pfam" id="PF00271">
    <property type="entry name" value="Helicase_C"/>
    <property type="match status" value="1"/>
</dbReference>
<sequence length="792" mass="92329">MSNAIVGKEDHLLSYLTKSITKAQNIRLIIAFIMESGAKKITDHLQVAAQRGVPIQILTGRYMAVTEPSAIYYLKDRLGASLDIRFFYERTRSFHPKAYIFEHGKGEGEIYVGSSNLSLSALTSGVEWNFHFTTAEHQDQYQKFTNTFEDLFYHHSEKITDKVLQEYAAHWKKPSFVKHEEAFESEKKGKTEAVAVVEPRGAQIEALFELKRARSEGVNKGIVVAATGVGKTYLAAFDSLNFKRILFVAHREEILRQAEASFKQIRPNTKTGMFAGFRKDEVADIYFATIQTLSRSQHLEKFSPDYFDYIVVDEFHHAGADSYLNILNYFRPKFLLGLTATPFRSDNRDIFALCDDHLIYEIYLKDAINRDLLVPFDYYGVFDETDYFEVAYRNGKYVLEELEMQLLRQERADLVLNHYRKLAGERTIGFCASIHHADFMSAYFNEKGIPATAVHSGRNESGQSMERVEAINAINNGDLQVIFAVDIFNEGIDIPSIDTVMFLRPTESMVIFLQQLGRGLRKYERKERLTVLDFIGNYKKAHYIPSLLAGDNPMDPKTQRIRKIQNYDFPDNCRVQFDMKVIELFEQLANNDPLPKRMRDEYFRIKEQIGRKPWRVDMFKGCDIPTREYLKRGWLRFLADIEELTEEEKSWLDTIVEQFFRQVEKTSMAKLYKIPTIGAFIDGDKLHLQVPLKTIGERFQHFYHEYPLHQKDLQDKSNSDWRNWVLDDFMKLAKKNPVHFLSKGKESFFHYDEINRIFSLPKELGEYATPALTDHLKDILDYRRLSFSRRFK</sequence>
<dbReference type="PROSITE" id="PS51194">
    <property type="entry name" value="HELICASE_CTER"/>
    <property type="match status" value="1"/>
</dbReference>
<reference evidence="3 4" key="1">
    <citation type="submission" date="2019-10" db="EMBL/GenBank/DDBJ databases">
        <title>Whole-genome sequence of the extremophile Heliorestis acidaminivorans DSM 24790.</title>
        <authorList>
            <person name="Kyndt J.A."/>
            <person name="Meyer T.E."/>
        </authorList>
    </citation>
    <scope>NUCLEOTIDE SEQUENCE [LARGE SCALE GENOMIC DNA]</scope>
    <source>
        <strain evidence="3 4">DSM 24790</strain>
    </source>
</reference>
<evidence type="ECO:0000259" key="1">
    <source>
        <dbReference type="PROSITE" id="PS51192"/>
    </source>
</evidence>
<keyword evidence="3" id="KW-0378">Hydrolase</keyword>
<dbReference type="PANTHER" id="PTHR47396:SF1">
    <property type="entry name" value="ATP-DEPENDENT HELICASE IRC3-RELATED"/>
    <property type="match status" value="1"/>
</dbReference>
<name>A0A6I0F2M9_9FIRM</name>
<dbReference type="Pfam" id="PF13091">
    <property type="entry name" value="PLDc_2"/>
    <property type="match status" value="1"/>
</dbReference>
<feature type="domain" description="Helicase ATP-binding" evidence="1">
    <location>
        <begin position="212"/>
        <end position="360"/>
    </location>
</feature>
<dbReference type="InterPro" id="IPR027417">
    <property type="entry name" value="P-loop_NTPase"/>
</dbReference>
<dbReference type="Gene3D" id="3.30.870.10">
    <property type="entry name" value="Endonuclease Chain A"/>
    <property type="match status" value="1"/>
</dbReference>
<proteinExistence type="predicted"/>
<gene>
    <name evidence="3" type="ORF">F9B85_00660</name>
</gene>
<dbReference type="Gene3D" id="3.40.50.300">
    <property type="entry name" value="P-loop containing nucleotide triphosphate hydrolases"/>
    <property type="match status" value="2"/>
</dbReference>
<dbReference type="InterPro" id="IPR025202">
    <property type="entry name" value="PLD-like_dom"/>
</dbReference>
<accession>A0A6I0F2M9</accession>
<dbReference type="Pfam" id="PF04851">
    <property type="entry name" value="ResIII"/>
    <property type="match status" value="1"/>
</dbReference>
<dbReference type="RefSeq" id="WP_151617687.1">
    <property type="nucleotide sequence ID" value="NZ_WBXO01000001.1"/>
</dbReference>
<dbReference type="OrthoDB" id="9802848at2"/>
<dbReference type="PANTHER" id="PTHR47396">
    <property type="entry name" value="TYPE I RESTRICTION ENZYME ECOKI R PROTEIN"/>
    <property type="match status" value="1"/>
</dbReference>
<keyword evidence="4" id="KW-1185">Reference proteome</keyword>
<keyword evidence="3" id="KW-0540">Nuclease</keyword>
<dbReference type="CDD" id="cd18799">
    <property type="entry name" value="SF2_C_EcoAI-like"/>
    <property type="match status" value="1"/>
</dbReference>
<protein>
    <submittedName>
        <fullName evidence="3">Restriction endonuclease subunit R</fullName>
    </submittedName>
</protein>
<evidence type="ECO:0000313" key="4">
    <source>
        <dbReference type="Proteomes" id="UP000468766"/>
    </source>
</evidence>
<dbReference type="SMART" id="SM00490">
    <property type="entry name" value="HELICc"/>
    <property type="match status" value="1"/>
</dbReference>
<dbReference type="SUPFAM" id="SSF56024">
    <property type="entry name" value="Phospholipase D/nuclease"/>
    <property type="match status" value="1"/>
</dbReference>
<dbReference type="SUPFAM" id="SSF52540">
    <property type="entry name" value="P-loop containing nucleoside triphosphate hydrolases"/>
    <property type="match status" value="1"/>
</dbReference>
<evidence type="ECO:0000313" key="3">
    <source>
        <dbReference type="EMBL" id="KAB2954241.1"/>
    </source>
</evidence>
<keyword evidence="3" id="KW-0255">Endonuclease</keyword>
<dbReference type="InterPro" id="IPR014001">
    <property type="entry name" value="Helicase_ATP-bd"/>
</dbReference>
<dbReference type="GO" id="GO:0003677">
    <property type="term" value="F:DNA binding"/>
    <property type="evidence" value="ECO:0007669"/>
    <property type="project" value="InterPro"/>
</dbReference>
<evidence type="ECO:0000259" key="2">
    <source>
        <dbReference type="PROSITE" id="PS51194"/>
    </source>
</evidence>
<dbReference type="Proteomes" id="UP000468766">
    <property type="component" value="Unassembled WGS sequence"/>
</dbReference>
<dbReference type="GO" id="GO:0016787">
    <property type="term" value="F:hydrolase activity"/>
    <property type="evidence" value="ECO:0007669"/>
    <property type="project" value="InterPro"/>
</dbReference>
<dbReference type="AlphaFoldDB" id="A0A6I0F2M9"/>
<dbReference type="PROSITE" id="PS51192">
    <property type="entry name" value="HELICASE_ATP_BIND_1"/>
    <property type="match status" value="1"/>
</dbReference>
<dbReference type="InterPro" id="IPR050742">
    <property type="entry name" value="Helicase_Restrict-Modif_Enz"/>
</dbReference>
<dbReference type="InterPro" id="IPR006935">
    <property type="entry name" value="Helicase/UvrB_N"/>
</dbReference>
<dbReference type="EMBL" id="WBXO01000001">
    <property type="protein sequence ID" value="KAB2954241.1"/>
    <property type="molecule type" value="Genomic_DNA"/>
</dbReference>
<comment type="caution">
    <text evidence="3">The sequence shown here is derived from an EMBL/GenBank/DDBJ whole genome shotgun (WGS) entry which is preliminary data.</text>
</comment>
<organism evidence="3 4">
    <name type="scientific">Heliorestis acidaminivorans</name>
    <dbReference type="NCBI Taxonomy" id="553427"/>
    <lineage>
        <taxon>Bacteria</taxon>
        <taxon>Bacillati</taxon>
        <taxon>Bacillota</taxon>
        <taxon>Clostridia</taxon>
        <taxon>Eubacteriales</taxon>
        <taxon>Heliobacteriaceae</taxon>
        <taxon>Heliorestis</taxon>
    </lineage>
</organism>
<dbReference type="GO" id="GO:0005524">
    <property type="term" value="F:ATP binding"/>
    <property type="evidence" value="ECO:0007669"/>
    <property type="project" value="InterPro"/>
</dbReference>
<feature type="domain" description="Helicase C-terminal" evidence="2">
    <location>
        <begin position="414"/>
        <end position="585"/>
    </location>
</feature>